<comment type="caution">
    <text evidence="2">The sequence shown here is derived from an EMBL/GenBank/DDBJ whole genome shotgun (WGS) entry which is preliminary data.</text>
</comment>
<evidence type="ECO:0000313" key="3">
    <source>
        <dbReference type="Proteomes" id="UP000006247"/>
    </source>
</evidence>
<dbReference type="HOGENOM" id="CLU_2896459_0_0_11"/>
<name>C0DZK9_9CORY</name>
<dbReference type="AlphaFoldDB" id="C0DZK9"/>
<sequence>MCSKLGFPFLWLSAPGGLNCFTPNTMLIGFAALMVVVGGLYPHAAHLISMVSGFGGCLLLGL</sequence>
<keyword evidence="1" id="KW-1133">Transmembrane helix</keyword>
<keyword evidence="1" id="KW-0812">Transmembrane</keyword>
<feature type="transmembrane region" description="Helical" evidence="1">
    <location>
        <begin position="44"/>
        <end position="61"/>
    </location>
</feature>
<dbReference type="Proteomes" id="UP000006247">
    <property type="component" value="Unassembled WGS sequence"/>
</dbReference>
<proteinExistence type="predicted"/>
<evidence type="ECO:0000256" key="1">
    <source>
        <dbReference type="SAM" id="Phobius"/>
    </source>
</evidence>
<keyword evidence="1" id="KW-0472">Membrane</keyword>
<evidence type="ECO:0000313" key="2">
    <source>
        <dbReference type="EMBL" id="EEG28326.1"/>
    </source>
</evidence>
<organism evidence="2 3">
    <name type="scientific">Corynebacterium matruchotii ATCC 33806</name>
    <dbReference type="NCBI Taxonomy" id="566549"/>
    <lineage>
        <taxon>Bacteria</taxon>
        <taxon>Bacillati</taxon>
        <taxon>Actinomycetota</taxon>
        <taxon>Actinomycetes</taxon>
        <taxon>Mycobacteriales</taxon>
        <taxon>Corynebacteriaceae</taxon>
        <taxon>Corynebacterium</taxon>
    </lineage>
</organism>
<gene>
    <name evidence="2" type="ORF">CORMATOL_00151</name>
</gene>
<accession>C0DZK9</accession>
<reference evidence="2 3" key="1">
    <citation type="submission" date="2009-01" db="EMBL/GenBank/DDBJ databases">
        <authorList>
            <person name="Fulton L."/>
            <person name="Clifton S."/>
            <person name="Chinwalla A.T."/>
            <person name="Mitreva M."/>
            <person name="Sodergren E."/>
            <person name="Weinstock G."/>
            <person name="Clifton S."/>
            <person name="Dooling D.J."/>
            <person name="Fulton B."/>
            <person name="Minx P."/>
            <person name="Pepin K.H."/>
            <person name="Johnson M."/>
            <person name="Bhonagiri V."/>
            <person name="Nash W.E."/>
            <person name="Mardis E.R."/>
            <person name="Wilson R.K."/>
        </authorList>
    </citation>
    <scope>NUCLEOTIDE SEQUENCE [LARGE SCALE GENOMIC DNA]</scope>
    <source>
        <strain evidence="2 3">ATCC 33806</strain>
    </source>
</reference>
<protein>
    <submittedName>
        <fullName evidence="2">Uncharacterized protein</fullName>
    </submittedName>
</protein>
<dbReference type="EMBL" id="ACEB01000002">
    <property type="protein sequence ID" value="EEG28326.1"/>
    <property type="molecule type" value="Genomic_DNA"/>
</dbReference>